<proteinExistence type="inferred from homology"/>
<dbReference type="GO" id="GO:0004386">
    <property type="term" value="F:helicase activity"/>
    <property type="evidence" value="ECO:0007669"/>
    <property type="project" value="UniProtKB-KW"/>
</dbReference>
<dbReference type="GO" id="GO:0005694">
    <property type="term" value="C:chromosome"/>
    <property type="evidence" value="ECO:0007669"/>
    <property type="project" value="UniProtKB-ARBA"/>
</dbReference>
<comment type="similarity">
    <text evidence="1">Belongs to the DNA2/NAM7 helicase family.</text>
</comment>
<accession>A0A9P6Q4T8</accession>
<feature type="region of interest" description="Disordered" evidence="7">
    <location>
        <begin position="1468"/>
        <end position="1487"/>
    </location>
</feature>
<dbReference type="Pfam" id="PF13087">
    <property type="entry name" value="AAA_12"/>
    <property type="match status" value="1"/>
</dbReference>
<dbReference type="InterPro" id="IPR045055">
    <property type="entry name" value="DNA2/NAM7-like"/>
</dbReference>
<dbReference type="GO" id="GO:0016787">
    <property type="term" value="F:hydrolase activity"/>
    <property type="evidence" value="ECO:0007669"/>
    <property type="project" value="UniProtKB-KW"/>
</dbReference>
<evidence type="ECO:0000259" key="10">
    <source>
        <dbReference type="Pfam" id="PF13087"/>
    </source>
</evidence>
<dbReference type="Pfam" id="PF12726">
    <property type="entry name" value="SEN1_N"/>
    <property type="match status" value="1"/>
</dbReference>
<dbReference type="InterPro" id="IPR024481">
    <property type="entry name" value="Helicase_Sen1_N"/>
</dbReference>
<keyword evidence="6" id="KW-0175">Coiled coil</keyword>
<reference evidence="12" key="1">
    <citation type="journal article" date="2020" name="Fungal Divers.">
        <title>Resolving the Mortierellaceae phylogeny through synthesis of multi-gene phylogenetics and phylogenomics.</title>
        <authorList>
            <person name="Vandepol N."/>
            <person name="Liber J."/>
            <person name="Desiro A."/>
            <person name="Na H."/>
            <person name="Kennedy M."/>
            <person name="Barry K."/>
            <person name="Grigoriev I.V."/>
            <person name="Miller A.N."/>
            <person name="O'Donnell K."/>
            <person name="Stajich J.E."/>
            <person name="Bonito G."/>
        </authorList>
    </citation>
    <scope>NUCLEOTIDE SEQUENCE</scope>
    <source>
        <strain evidence="12">KOD948</strain>
    </source>
</reference>
<evidence type="ECO:0000256" key="6">
    <source>
        <dbReference type="SAM" id="Coils"/>
    </source>
</evidence>
<feature type="domain" description="DNA2/NAM7 helicase-like C-terminal" evidence="10">
    <location>
        <begin position="1569"/>
        <end position="1765"/>
    </location>
</feature>
<dbReference type="PANTHER" id="PTHR10887">
    <property type="entry name" value="DNA2/NAM7 HELICASE FAMILY"/>
    <property type="match status" value="1"/>
</dbReference>
<dbReference type="GO" id="GO:0006369">
    <property type="term" value="P:termination of RNA polymerase II transcription"/>
    <property type="evidence" value="ECO:0007669"/>
    <property type="project" value="TreeGrafter"/>
</dbReference>
<feature type="compositionally biased region" description="Acidic residues" evidence="7">
    <location>
        <begin position="968"/>
        <end position="977"/>
    </location>
</feature>
<feature type="domain" description="Helicase SEN1 beta-barrel" evidence="11">
    <location>
        <begin position="1113"/>
        <end position="1216"/>
    </location>
</feature>
<keyword evidence="13" id="KW-1185">Reference proteome</keyword>
<dbReference type="GO" id="GO:0001147">
    <property type="term" value="F:transcription termination site sequence-specific DNA binding"/>
    <property type="evidence" value="ECO:0007669"/>
    <property type="project" value="TreeGrafter"/>
</dbReference>
<dbReference type="EMBL" id="JAAAJA010000217">
    <property type="protein sequence ID" value="KAG0258502.1"/>
    <property type="molecule type" value="Genomic_DNA"/>
</dbReference>
<evidence type="ECO:0000256" key="3">
    <source>
        <dbReference type="ARBA" id="ARBA00022801"/>
    </source>
</evidence>
<dbReference type="PANTHER" id="PTHR10887:SF495">
    <property type="entry name" value="HELICASE SENATAXIN ISOFORM X1-RELATED"/>
    <property type="match status" value="1"/>
</dbReference>
<dbReference type="Pfam" id="PF23576">
    <property type="entry name" value="SEN1_barrel"/>
    <property type="match status" value="1"/>
</dbReference>
<dbReference type="InterPro" id="IPR041677">
    <property type="entry name" value="DNA2/NAM7_AAA_11"/>
</dbReference>
<organism evidence="12 13">
    <name type="scientific">Mortierella polycephala</name>
    <dbReference type="NCBI Taxonomy" id="41804"/>
    <lineage>
        <taxon>Eukaryota</taxon>
        <taxon>Fungi</taxon>
        <taxon>Fungi incertae sedis</taxon>
        <taxon>Mucoromycota</taxon>
        <taxon>Mortierellomycotina</taxon>
        <taxon>Mortierellomycetes</taxon>
        <taxon>Mortierellales</taxon>
        <taxon>Mortierellaceae</taxon>
        <taxon>Mortierella</taxon>
    </lineage>
</organism>
<feature type="compositionally biased region" description="Pro residues" evidence="7">
    <location>
        <begin position="2026"/>
        <end position="2035"/>
    </location>
</feature>
<feature type="region of interest" description="Disordered" evidence="7">
    <location>
        <begin position="1842"/>
        <end position="2052"/>
    </location>
</feature>
<feature type="compositionally biased region" description="Basic and acidic residues" evidence="7">
    <location>
        <begin position="1469"/>
        <end position="1487"/>
    </location>
</feature>
<dbReference type="Gene3D" id="3.40.50.300">
    <property type="entry name" value="P-loop containing nucleotide triphosphate hydrolases"/>
    <property type="match status" value="2"/>
</dbReference>
<comment type="caution">
    <text evidence="12">The sequence shown here is derived from an EMBL/GenBank/DDBJ whole genome shotgun (WGS) entry which is preliminary data.</text>
</comment>
<feature type="compositionally biased region" description="Polar residues" evidence="7">
    <location>
        <begin position="1847"/>
        <end position="1870"/>
    </location>
</feature>
<feature type="compositionally biased region" description="Basic and acidic residues" evidence="7">
    <location>
        <begin position="1905"/>
        <end position="1918"/>
    </location>
</feature>
<evidence type="ECO:0000313" key="13">
    <source>
        <dbReference type="Proteomes" id="UP000726737"/>
    </source>
</evidence>
<evidence type="ECO:0000259" key="8">
    <source>
        <dbReference type="Pfam" id="PF12726"/>
    </source>
</evidence>
<evidence type="ECO:0000256" key="7">
    <source>
        <dbReference type="SAM" id="MobiDB-lite"/>
    </source>
</evidence>
<dbReference type="FunFam" id="3.40.50.300:FF:000326">
    <property type="entry name" value="P-loop containing nucleoside triphosphate hydrolase"/>
    <property type="match status" value="1"/>
</dbReference>
<evidence type="ECO:0000256" key="5">
    <source>
        <dbReference type="ARBA" id="ARBA00022840"/>
    </source>
</evidence>
<dbReference type="GO" id="GO:0005524">
    <property type="term" value="F:ATP binding"/>
    <property type="evidence" value="ECO:0007669"/>
    <property type="project" value="UniProtKB-KW"/>
</dbReference>
<keyword evidence="5" id="KW-0067">ATP-binding</keyword>
<dbReference type="InterPro" id="IPR041679">
    <property type="entry name" value="DNA2/NAM7-like_C"/>
</dbReference>
<keyword evidence="4 12" id="KW-0347">Helicase</keyword>
<keyword evidence="2" id="KW-0547">Nucleotide-binding</keyword>
<evidence type="ECO:0000256" key="1">
    <source>
        <dbReference type="ARBA" id="ARBA00007913"/>
    </source>
</evidence>
<dbReference type="InterPro" id="IPR056474">
    <property type="entry name" value="SEN1_barrel"/>
</dbReference>
<dbReference type="InterPro" id="IPR047187">
    <property type="entry name" value="SF1_C_Upf1"/>
</dbReference>
<evidence type="ECO:0000313" key="12">
    <source>
        <dbReference type="EMBL" id="KAG0258502.1"/>
    </source>
</evidence>
<feature type="domain" description="DNA2/NAM7 helicase helicase" evidence="9">
    <location>
        <begin position="1267"/>
        <end position="1562"/>
    </location>
</feature>
<feature type="compositionally biased region" description="Low complexity" evidence="7">
    <location>
        <begin position="914"/>
        <end position="925"/>
    </location>
</feature>
<name>A0A9P6Q4T8_9FUNG</name>
<protein>
    <submittedName>
        <fullName evidence="12">DEAD-box type RNA helicase</fullName>
    </submittedName>
</protein>
<evidence type="ECO:0000259" key="11">
    <source>
        <dbReference type="Pfam" id="PF23576"/>
    </source>
</evidence>
<feature type="coiled-coil region" evidence="6">
    <location>
        <begin position="1414"/>
        <end position="1441"/>
    </location>
</feature>
<dbReference type="Pfam" id="PF13086">
    <property type="entry name" value="AAA_11"/>
    <property type="match status" value="1"/>
</dbReference>
<dbReference type="CDD" id="cd18808">
    <property type="entry name" value="SF1_C_Upf1"/>
    <property type="match status" value="1"/>
</dbReference>
<gene>
    <name evidence="12" type="primary">SEN1</name>
    <name evidence="12" type="ORF">BG011_003246</name>
</gene>
<dbReference type="InterPro" id="IPR027417">
    <property type="entry name" value="P-loop_NTPase"/>
</dbReference>
<evidence type="ECO:0000256" key="4">
    <source>
        <dbReference type="ARBA" id="ARBA00022806"/>
    </source>
</evidence>
<feature type="domain" description="Helicase Sen1 N-terminal" evidence="8">
    <location>
        <begin position="9"/>
        <end position="727"/>
    </location>
</feature>
<dbReference type="OrthoDB" id="6513042at2759"/>
<sequence>MSDLLTATLNQMLNAKKMRIKSIVPGIWLLMLHADIGIQSWAISTNNIAASLDSLDMERWNSWEQFPVIWKMALDLSNGVQEGFKTALPLTSDSSRIWKVVYSMLSTMDSDVLRTTISSDNQSWSLLREQLLSTIRDSTKPPGVVYDVCRVMFLLLGKLNQDFWKVDNKFTLKNIDEAEQILWSIFKNSGLQDYIMAKLANKEGSAQEYTTWLAHFENSISVAFGRCKALMSMVDVILAFIGERMSPLNDHNQVEPGETESAQTMVLVRDPYEKLGTLEFDLTMLDSALQRLNEPAMLENMESATEVLVRHWGWLAPICALGPNVTATSGLSPIAGLRVHDLATRVSTFGSKIAFRLLEREVEIMWSNYATATASVKSEGTPQLKRANTIIWLRMAQTIRFLSNSNVGERLDEQSQLQLLEWQTRMIEIFSRLTLLPKMETRPRFSQGALRMCQTLNEELDIIFRADAILLQGFAAQGKEWLKRFLSSESKRFLVKLLKFWCSPDPESRTQALYIMRIAWQEVSRPACLRLAFQNGGDQSIEELQSILADFRDRDSPGGATPPALFQFLLDSVTTLFLNNPIDGEGGLYLQIFLELTSSQEVARHLSLIKSLWNSIWQSLLAAFTAGKTTWTDRQDRKETIRTMRIVADVGILIIGKIRYFERLFEFEKQDVDTDIQDQDSLYESDVPRQTTTTGKETMPLDAINDVLPRVTEWIFARDLSLCTSAFELVCAIIDLLAEHQKFVSGHTFSLLTAIAENTYKIETLLTMEQRERLWIALSRHDAYPTQSKPPPSLFDQAMQEAKPMESQPATIEISDDDFGDLNESELVDLDFDEEQEAFRRKDSIITPKKQTTLSNVSTATKVYSDYFSKVATTKSSGQTKLNFGASGLIGGIPAGGSSSVRRLPASLNRLRITSKPAPKATPAKKGSKLSQMRADHRRERQVMMGAPKPVPRPATTHISVSRRSDTESESESDSDDGNNGFSSLVDEEQKWNEKNAKDKAQTSEPRKTKLLELSEVIAPSKVIDSYAIRRQKALEDAQRQLRLTPSNSALHAQMLKWDVSATGERPPNGKEYSTVPSKFNSVEEYVKAFEPLLVLECWQQLISAREEANQSSDSVLASFVNRVSIDNYQDTHMNIPLDKASSLTVDDVVVVSDPDVKDIFTATGNAARARPFYARVHAITKAKGRCEVVFRTYLKIEESSALMFMRPQTTWSILKMMNLTPTHREYAALSAMRYYELRDDILDPPNVLHPKPSSETLQKIMDTYKVNTPQAQAIIGAIERPKGFTLIQGPPGTGKTKTILGLVGALLADGARLRSAPVVQSSRVADRELETGTVGRILVCAPSNAAIDEIVKRLKGGIRNTTGVIFTPKVVRVGTMDTMNAEVRDVALETLIAKELESSAESKDEFKSAAKSMADMREKMKRLQGDLEKARLELVQAKDTSNPMAIANAQAKIKSINKSKWQLGQDLDTTRSHQMEASQKKDQARRDARNKILGEADVICSTLSASGHDLLTSTNFTFETVIIDEAAQSVEISSLIPLKYGCKRCILVGDPNQLPPTVLSQLAANYAYNQSLFVRIQSLAPTSVHLLSIQYRMHPDISLFPSREFYKSLLKDGPEMALKTKAEWHRNPTTSPYRFFDIHEGREKIGLSHSQHNPTEAEAAVALLLGMCNSNPSLNFFRRVGVISPYKQQVRTLKDYFQRTFGREILEAVDFNTVDGFQGQEKDIIIFSCVRASHYGSVGFLADIRRMNVALTRARQSLFILGHANTLRREAIWGDLVKDAEERSLFTKMTPGLFGPRGAGMPRNILQPNASIDRRNELYGRVSDKREATVISQPTVVDATMYPSLPESNAGTRQTLQSRNNTLSRSRVGSQHPLPPTEKGPDPDVRKQVGPPLLPVGGHKRKQKESSDAESNRRSESYQRPVHGTDMHPASQTSDEPGRRPLPPQESTFGADTGTGACNMVGRPVQPSSDPPAPKRQRSGPSLFLKSKPMSMKLSGGPTRQYDVPTRERLAAQVIPIRKSYPSGTPRPPPPPPKRNTGPSIDDILGIMKQP</sequence>
<dbReference type="GO" id="GO:0016604">
    <property type="term" value="C:nuclear body"/>
    <property type="evidence" value="ECO:0007669"/>
    <property type="project" value="TreeGrafter"/>
</dbReference>
<evidence type="ECO:0000259" key="9">
    <source>
        <dbReference type="Pfam" id="PF13086"/>
    </source>
</evidence>
<feature type="region of interest" description="Disordered" evidence="7">
    <location>
        <begin position="910"/>
        <end position="984"/>
    </location>
</feature>
<keyword evidence="3" id="KW-0378">Hydrolase</keyword>
<dbReference type="Proteomes" id="UP000726737">
    <property type="component" value="Unassembled WGS sequence"/>
</dbReference>
<evidence type="ECO:0000256" key="2">
    <source>
        <dbReference type="ARBA" id="ARBA00022741"/>
    </source>
</evidence>
<dbReference type="SUPFAM" id="SSF52540">
    <property type="entry name" value="P-loop containing nucleoside triphosphate hydrolases"/>
    <property type="match status" value="1"/>
</dbReference>
<dbReference type="CDD" id="cd18042">
    <property type="entry name" value="DEXXQc_SETX"/>
    <property type="match status" value="1"/>
</dbReference>